<reference evidence="3" key="1">
    <citation type="submission" date="2022-03" db="EMBL/GenBank/DDBJ databases">
        <title>A functionally conserved STORR gene fusion in Papaver species that diverged 16.8 million years ago.</title>
        <authorList>
            <person name="Catania T."/>
        </authorList>
    </citation>
    <scope>NUCLEOTIDE SEQUENCE</scope>
    <source>
        <strain evidence="3">S-191538</strain>
    </source>
</reference>
<name>A0AA41VPR6_PAPNU</name>
<proteinExistence type="predicted"/>
<dbReference type="Pfam" id="PF01370">
    <property type="entry name" value="Epimerase"/>
    <property type="match status" value="1"/>
</dbReference>
<gene>
    <name evidence="3" type="ORF">MKW94_017589</name>
</gene>
<sequence>MEKQRVCVTGAGGFLASWVVKYLLSTGYIVHGTVRDPDDEKYGHLKNLENAMGNLQLFKADLLDYNSLCASMAGCSGVLHVASPVPSGAVLDPKVELIEPALNGTCNVLKACTESKVKRVVVVSSGSAVIWNPNWPKDQPMDESCWSDKDYCRSSGNWYSLSKTEAESAAWEYAKKNGLDVVTVCPSLIFGPLLQSSMNASSSVLVKILKDEVEEMDNNDRRIVDVRDVAEAVLLAYEKPEAEGRYLCSSYCISTQELIDKLQSMYPNYNYPKKFTEGKGMLKLSCEKLQKLGWKCITLEECLADSVKCYQEMGFLD</sequence>
<dbReference type="AlphaFoldDB" id="A0AA41VPR6"/>
<organism evidence="3 4">
    <name type="scientific">Papaver nudicaule</name>
    <name type="common">Iceland poppy</name>
    <dbReference type="NCBI Taxonomy" id="74823"/>
    <lineage>
        <taxon>Eukaryota</taxon>
        <taxon>Viridiplantae</taxon>
        <taxon>Streptophyta</taxon>
        <taxon>Embryophyta</taxon>
        <taxon>Tracheophyta</taxon>
        <taxon>Spermatophyta</taxon>
        <taxon>Magnoliopsida</taxon>
        <taxon>Ranunculales</taxon>
        <taxon>Papaveraceae</taxon>
        <taxon>Papaveroideae</taxon>
        <taxon>Papaver</taxon>
    </lineage>
</organism>
<dbReference type="PANTHER" id="PTHR10366">
    <property type="entry name" value="NAD DEPENDENT EPIMERASE/DEHYDRATASE"/>
    <property type="match status" value="1"/>
</dbReference>
<comment type="caution">
    <text evidence="3">The sequence shown here is derived from an EMBL/GenBank/DDBJ whole genome shotgun (WGS) entry which is preliminary data.</text>
</comment>
<dbReference type="InterPro" id="IPR050425">
    <property type="entry name" value="NAD(P)_dehydrat-like"/>
</dbReference>
<evidence type="ECO:0000313" key="3">
    <source>
        <dbReference type="EMBL" id="MCL7044963.1"/>
    </source>
</evidence>
<keyword evidence="1" id="KW-0560">Oxidoreductase</keyword>
<dbReference type="SUPFAM" id="SSF51735">
    <property type="entry name" value="NAD(P)-binding Rossmann-fold domains"/>
    <property type="match status" value="1"/>
</dbReference>
<feature type="domain" description="NAD-dependent epimerase/dehydratase" evidence="2">
    <location>
        <begin position="6"/>
        <end position="243"/>
    </location>
</feature>
<accession>A0AA41VPR6</accession>
<dbReference type="InterPro" id="IPR001509">
    <property type="entry name" value="Epimerase_deHydtase"/>
</dbReference>
<evidence type="ECO:0000313" key="4">
    <source>
        <dbReference type="Proteomes" id="UP001177140"/>
    </source>
</evidence>
<protein>
    <recommendedName>
        <fullName evidence="2">NAD-dependent epimerase/dehydratase domain-containing protein</fullName>
    </recommendedName>
</protein>
<dbReference type="GO" id="GO:0016616">
    <property type="term" value="F:oxidoreductase activity, acting on the CH-OH group of donors, NAD or NADP as acceptor"/>
    <property type="evidence" value="ECO:0007669"/>
    <property type="project" value="TreeGrafter"/>
</dbReference>
<dbReference type="EMBL" id="JAJJMA010264152">
    <property type="protein sequence ID" value="MCL7044963.1"/>
    <property type="molecule type" value="Genomic_DNA"/>
</dbReference>
<dbReference type="InterPro" id="IPR036291">
    <property type="entry name" value="NAD(P)-bd_dom_sf"/>
</dbReference>
<dbReference type="Gene3D" id="3.40.50.720">
    <property type="entry name" value="NAD(P)-binding Rossmann-like Domain"/>
    <property type="match status" value="1"/>
</dbReference>
<evidence type="ECO:0000259" key="2">
    <source>
        <dbReference type="Pfam" id="PF01370"/>
    </source>
</evidence>
<evidence type="ECO:0000256" key="1">
    <source>
        <dbReference type="ARBA" id="ARBA00023002"/>
    </source>
</evidence>
<keyword evidence="4" id="KW-1185">Reference proteome</keyword>
<dbReference type="PANTHER" id="PTHR10366:SF831">
    <property type="entry name" value="NAD-DEPENDENT EPIMERASE_DEHYDRATASE DOMAIN-CONTAINING PROTEIN"/>
    <property type="match status" value="1"/>
</dbReference>
<dbReference type="CDD" id="cd08958">
    <property type="entry name" value="FR_SDR_e"/>
    <property type="match status" value="1"/>
</dbReference>
<dbReference type="Proteomes" id="UP001177140">
    <property type="component" value="Unassembled WGS sequence"/>
</dbReference>
<dbReference type="FunFam" id="3.40.50.720:FF:000382">
    <property type="entry name" value="NAD(P)-binding Rossmann-fold superfamily protein"/>
    <property type="match status" value="1"/>
</dbReference>